<reference evidence="1 2" key="1">
    <citation type="journal article" date="2022" name="Plant J.">
        <title>Chromosome-level genome of Camellia lanceoleosa provides a valuable resource for understanding genome evolution and self-incompatibility.</title>
        <authorList>
            <person name="Gong W."/>
            <person name="Xiao S."/>
            <person name="Wang L."/>
            <person name="Liao Z."/>
            <person name="Chang Y."/>
            <person name="Mo W."/>
            <person name="Hu G."/>
            <person name="Li W."/>
            <person name="Zhao G."/>
            <person name="Zhu H."/>
            <person name="Hu X."/>
            <person name="Ji K."/>
            <person name="Xiang X."/>
            <person name="Song Q."/>
            <person name="Yuan D."/>
            <person name="Jin S."/>
            <person name="Zhang L."/>
        </authorList>
    </citation>
    <scope>NUCLEOTIDE SEQUENCE [LARGE SCALE GENOMIC DNA]</scope>
    <source>
        <strain evidence="1">SQ_2022a</strain>
    </source>
</reference>
<evidence type="ECO:0000313" key="2">
    <source>
        <dbReference type="Proteomes" id="UP001060215"/>
    </source>
</evidence>
<keyword evidence="2" id="KW-1185">Reference proteome</keyword>
<accession>A0ACC0HQX5</accession>
<gene>
    <name evidence="1" type="ORF">LOK49_LG05G01340</name>
</gene>
<sequence length="411" mass="45024">MTTTPKPVHFLLLFYVCLKTLVLAQDENQFIYNGFQGANLHLDGLAQILQNGLLQLTNTSQQQSGHAFYQLPIRFNTSSSGLPQTLSFSTNFVFAIVPEIQNTSGCHGIAFTISPSRDLTKAQASEYLGLLNNANNGSPSNHLLAIELDTVKSFSMNDTDGNHVGIDVNSLISNVSEHAAYYSSSEGINKSLELKSGNPIQVWIDYDGVKLNVTLAPIESPKPIQPLLSMRINVSSILLDSMYVGFSSATGVGSCNHYILGWSFNKSGNAQSVEISKLPSLPQQRKSRGKPGLPEERVLIDWVIENWKQGAILETSDPRLRGEYLKEEMELVLKLGLFCSHPNAVRPSMRQVVQYLDGDALFPNDILLDITGIGTLGVRNEASPEFVMSFPSSVLKGFQDSMSSSLLHSGR</sequence>
<keyword evidence="1" id="KW-0675">Receptor</keyword>
<organism evidence="1 2">
    <name type="scientific">Camellia lanceoleosa</name>
    <dbReference type="NCBI Taxonomy" id="1840588"/>
    <lineage>
        <taxon>Eukaryota</taxon>
        <taxon>Viridiplantae</taxon>
        <taxon>Streptophyta</taxon>
        <taxon>Embryophyta</taxon>
        <taxon>Tracheophyta</taxon>
        <taxon>Spermatophyta</taxon>
        <taxon>Magnoliopsida</taxon>
        <taxon>eudicotyledons</taxon>
        <taxon>Gunneridae</taxon>
        <taxon>Pentapetalae</taxon>
        <taxon>asterids</taxon>
        <taxon>Ericales</taxon>
        <taxon>Theaceae</taxon>
        <taxon>Camellia</taxon>
    </lineage>
</organism>
<proteinExistence type="predicted"/>
<comment type="caution">
    <text evidence="1">The sequence shown here is derived from an EMBL/GenBank/DDBJ whole genome shotgun (WGS) entry which is preliminary data.</text>
</comment>
<protein>
    <submittedName>
        <fullName evidence="1">L-type lectin-domain containing receptor kinase I.8</fullName>
    </submittedName>
</protein>
<keyword evidence="1" id="KW-0808">Transferase</keyword>
<dbReference type="Proteomes" id="UP001060215">
    <property type="component" value="Chromosome 4"/>
</dbReference>
<keyword evidence="1" id="KW-0418">Kinase</keyword>
<evidence type="ECO:0000313" key="1">
    <source>
        <dbReference type="EMBL" id="KAI8014496.1"/>
    </source>
</evidence>
<name>A0ACC0HQX5_9ERIC</name>
<dbReference type="EMBL" id="CM045761">
    <property type="protein sequence ID" value="KAI8014496.1"/>
    <property type="molecule type" value="Genomic_DNA"/>
</dbReference>